<feature type="domain" description="AAA+ ATPase" evidence="2">
    <location>
        <begin position="340"/>
        <end position="478"/>
    </location>
</feature>
<dbReference type="PANTHER" id="PTHR23076">
    <property type="entry name" value="METALLOPROTEASE M41 FTSH"/>
    <property type="match status" value="1"/>
</dbReference>
<dbReference type="eggNOG" id="COG0465">
    <property type="taxonomic scope" value="Bacteria"/>
</dbReference>
<sequence>MPRSTSLPWSPFARSFARDVLAELARARILLDRALSQRPHGMAAVADIETLPLADRVAADYRGVPAASTMTEAEIAACIAAGRDPWAEDLHGRPHKRMISAPLAGMSMALRILAQMPTEDDLRRVGKSGALTAISMPSRAERTYLHQEAHDLLTAVSRAAKVRGIAWENPAIRIHGADTDGVRRDHARERTEFESALNRSIARGKPICAVVGFPHDLPGNGYAVADRVFPMPTLSAEMVLELLRATHSVTGEIAEDAVRDRLPNDDKLASLPPPLLEHAFAAETTLEVTERLSRYVERRKPASGPILDDMALPTSLRNDLDSMLADLGAWRTGSLDWSEVSSSLCLSGPPGTGKTLLASALAGSAGIPLVATSYAECQRHGHQGDALRALHDAVEKAMTEAPAVVLIDELDSFMVRGGDSHSARYNVGMVNGLLEQLTRLHEAPGVLLIGATNHPERVDPAILRHGRFDRHHTLREPDQAGIRLILARNLGGGSGCLDLAPHAVRLSGCSGATVAAVARDAKSRARREGATIREDHLDAAIQQMAPDRYGEHVWRIAVHEAGHVVVNWRLTGEIPGKVRITPHGGEVAGAHRPVETLDSAHDRIAALLAGRAAERVLIGSISSGAADDLRQATELAYNMKHVWVLDDEHLLALPPSTGRMLPGTPLGDDLERVLRGEAERAEELVHGAKDLVATLAHDLVEQREVSAEKIKTILERMLGDRRVETTSNSTRPTGSTLG</sequence>
<organism evidence="3 4">
    <name type="scientific">Roseivivax isoporae LMG 25204</name>
    <dbReference type="NCBI Taxonomy" id="1449351"/>
    <lineage>
        <taxon>Bacteria</taxon>
        <taxon>Pseudomonadati</taxon>
        <taxon>Pseudomonadota</taxon>
        <taxon>Alphaproteobacteria</taxon>
        <taxon>Rhodobacterales</taxon>
        <taxon>Roseobacteraceae</taxon>
        <taxon>Roseivivax</taxon>
    </lineage>
</organism>
<dbReference type="GO" id="GO:0006508">
    <property type="term" value="P:proteolysis"/>
    <property type="evidence" value="ECO:0007669"/>
    <property type="project" value="InterPro"/>
</dbReference>
<dbReference type="RefSeq" id="WP_051492016.1">
    <property type="nucleotide sequence ID" value="NZ_JAME01000019.1"/>
</dbReference>
<keyword evidence="1" id="KW-0067">ATP-binding</keyword>
<dbReference type="SUPFAM" id="SSF140990">
    <property type="entry name" value="FtsH protease domain-like"/>
    <property type="match status" value="1"/>
</dbReference>
<reference evidence="3 4" key="1">
    <citation type="submission" date="2014-01" db="EMBL/GenBank/DDBJ databases">
        <title>Roseivivax isoporae LMG 25204 Genome Sequencing.</title>
        <authorList>
            <person name="Lai Q."/>
            <person name="Li G."/>
            <person name="Shao Z."/>
        </authorList>
    </citation>
    <scope>NUCLEOTIDE SEQUENCE [LARGE SCALE GENOMIC DNA]</scope>
    <source>
        <strain evidence="3 4">LMG 25204</strain>
    </source>
</reference>
<evidence type="ECO:0000313" key="4">
    <source>
        <dbReference type="Proteomes" id="UP000023430"/>
    </source>
</evidence>
<keyword evidence="4" id="KW-1185">Reference proteome</keyword>
<dbReference type="InterPro" id="IPR003593">
    <property type="entry name" value="AAA+_ATPase"/>
</dbReference>
<name>X7F6B7_9RHOB</name>
<dbReference type="PROSITE" id="PS00674">
    <property type="entry name" value="AAA"/>
    <property type="match status" value="1"/>
</dbReference>
<dbReference type="InterPro" id="IPR003960">
    <property type="entry name" value="ATPase_AAA_CS"/>
</dbReference>
<evidence type="ECO:0000259" key="2">
    <source>
        <dbReference type="SMART" id="SM00382"/>
    </source>
</evidence>
<accession>X7F6B7</accession>
<proteinExistence type="inferred from homology"/>
<dbReference type="Proteomes" id="UP000023430">
    <property type="component" value="Unassembled WGS sequence"/>
</dbReference>
<dbReference type="GO" id="GO:0005524">
    <property type="term" value="F:ATP binding"/>
    <property type="evidence" value="ECO:0007669"/>
    <property type="project" value="UniProtKB-KW"/>
</dbReference>
<dbReference type="GO" id="GO:0004222">
    <property type="term" value="F:metalloendopeptidase activity"/>
    <property type="evidence" value="ECO:0007669"/>
    <property type="project" value="InterPro"/>
</dbReference>
<dbReference type="PATRIC" id="fig|1449351.3.peg.2619"/>
<dbReference type="InterPro" id="IPR037219">
    <property type="entry name" value="Peptidase_M41-like"/>
</dbReference>
<dbReference type="InterPro" id="IPR000642">
    <property type="entry name" value="Peptidase_M41"/>
</dbReference>
<comment type="similarity">
    <text evidence="1">Belongs to the AAA ATPase family.</text>
</comment>
<dbReference type="GO" id="GO:0004176">
    <property type="term" value="F:ATP-dependent peptidase activity"/>
    <property type="evidence" value="ECO:0007669"/>
    <property type="project" value="InterPro"/>
</dbReference>
<dbReference type="Pfam" id="PF01434">
    <property type="entry name" value="Peptidase_M41"/>
    <property type="match status" value="1"/>
</dbReference>
<dbReference type="CDD" id="cd19481">
    <property type="entry name" value="RecA-like_protease"/>
    <property type="match status" value="1"/>
</dbReference>
<evidence type="ECO:0000256" key="1">
    <source>
        <dbReference type="RuleBase" id="RU003651"/>
    </source>
</evidence>
<evidence type="ECO:0000313" key="3">
    <source>
        <dbReference type="EMBL" id="ETX28452.1"/>
    </source>
</evidence>
<dbReference type="SMART" id="SM00382">
    <property type="entry name" value="AAA"/>
    <property type="match status" value="1"/>
</dbReference>
<dbReference type="InterPro" id="IPR003959">
    <property type="entry name" value="ATPase_AAA_core"/>
</dbReference>
<comment type="caution">
    <text evidence="3">The sequence shown here is derived from an EMBL/GenBank/DDBJ whole genome shotgun (WGS) entry which is preliminary data.</text>
</comment>
<dbReference type="Gene3D" id="3.40.50.300">
    <property type="entry name" value="P-loop containing nucleotide triphosphate hydrolases"/>
    <property type="match status" value="1"/>
</dbReference>
<dbReference type="OrthoDB" id="9809379at2"/>
<protein>
    <recommendedName>
        <fullName evidence="2">AAA+ ATPase domain-containing protein</fullName>
    </recommendedName>
</protein>
<dbReference type="Gene3D" id="1.20.58.760">
    <property type="entry name" value="Peptidase M41"/>
    <property type="match status" value="1"/>
</dbReference>
<dbReference type="AlphaFoldDB" id="X7F6B7"/>
<dbReference type="PANTHER" id="PTHR23076:SF97">
    <property type="entry name" value="ATP-DEPENDENT ZINC METALLOPROTEASE YME1L1"/>
    <property type="match status" value="1"/>
</dbReference>
<dbReference type="InterPro" id="IPR027417">
    <property type="entry name" value="P-loop_NTPase"/>
</dbReference>
<keyword evidence="1" id="KW-0547">Nucleotide-binding</keyword>
<dbReference type="GO" id="GO:0016887">
    <property type="term" value="F:ATP hydrolysis activity"/>
    <property type="evidence" value="ECO:0007669"/>
    <property type="project" value="InterPro"/>
</dbReference>
<dbReference type="EMBL" id="JAME01000019">
    <property type="protein sequence ID" value="ETX28452.1"/>
    <property type="molecule type" value="Genomic_DNA"/>
</dbReference>
<dbReference type="SUPFAM" id="SSF52540">
    <property type="entry name" value="P-loop containing nucleoside triphosphate hydrolases"/>
    <property type="match status" value="1"/>
</dbReference>
<dbReference type="Pfam" id="PF00004">
    <property type="entry name" value="AAA"/>
    <property type="match status" value="1"/>
</dbReference>
<gene>
    <name evidence="3" type="ORF">RISW2_06645</name>
</gene>
<dbReference type="STRING" id="1449351.RISW2_06645"/>